<evidence type="ECO:0000313" key="3">
    <source>
        <dbReference type="Proteomes" id="UP000696280"/>
    </source>
</evidence>
<comment type="caution">
    <text evidence="2">The sequence shown here is derived from an EMBL/GenBank/DDBJ whole genome shotgun (WGS) entry which is preliminary data.</text>
</comment>
<organism evidence="2 3">
    <name type="scientific">Hymenoscyphus fraxineus</name>
    <dbReference type="NCBI Taxonomy" id="746836"/>
    <lineage>
        <taxon>Eukaryota</taxon>
        <taxon>Fungi</taxon>
        <taxon>Dikarya</taxon>
        <taxon>Ascomycota</taxon>
        <taxon>Pezizomycotina</taxon>
        <taxon>Leotiomycetes</taxon>
        <taxon>Helotiales</taxon>
        <taxon>Helotiaceae</taxon>
        <taxon>Hymenoscyphus</taxon>
    </lineage>
</organism>
<evidence type="ECO:0000256" key="1">
    <source>
        <dbReference type="SAM" id="MobiDB-lite"/>
    </source>
</evidence>
<protein>
    <submittedName>
        <fullName evidence="2">Uncharacterized protein</fullName>
    </submittedName>
</protein>
<proteinExistence type="predicted"/>
<dbReference type="AlphaFoldDB" id="A0A9N9KS82"/>
<sequence length="94" mass="10824">MKTTKLREKKGTRSKHRKRSAAKENAVQPEYLLEMDFLGMAVDGSKEANQSKKTGNESLLEDFYCTNEELDRTSKQTYGERSLLFEEIDSVMIL</sequence>
<feature type="region of interest" description="Disordered" evidence="1">
    <location>
        <begin position="1"/>
        <end position="27"/>
    </location>
</feature>
<feature type="compositionally biased region" description="Basic and acidic residues" evidence="1">
    <location>
        <begin position="1"/>
        <end position="11"/>
    </location>
</feature>
<dbReference type="Proteomes" id="UP000696280">
    <property type="component" value="Unassembled WGS sequence"/>
</dbReference>
<evidence type="ECO:0000313" key="2">
    <source>
        <dbReference type="EMBL" id="CAG8952171.1"/>
    </source>
</evidence>
<reference evidence="2" key="1">
    <citation type="submission" date="2021-07" db="EMBL/GenBank/DDBJ databases">
        <authorList>
            <person name="Durling M."/>
        </authorList>
    </citation>
    <scope>NUCLEOTIDE SEQUENCE</scope>
</reference>
<dbReference type="EMBL" id="CAJVRL010000045">
    <property type="protein sequence ID" value="CAG8952171.1"/>
    <property type="molecule type" value="Genomic_DNA"/>
</dbReference>
<gene>
    <name evidence="2" type="ORF">HYFRA_00000910</name>
</gene>
<keyword evidence="3" id="KW-1185">Reference proteome</keyword>
<accession>A0A9N9KS82</accession>
<name>A0A9N9KS82_9HELO</name>